<evidence type="ECO:0000313" key="3">
    <source>
        <dbReference type="EMBL" id="GAA2034627.1"/>
    </source>
</evidence>
<evidence type="ECO:0000313" key="4">
    <source>
        <dbReference type="Proteomes" id="UP001501461"/>
    </source>
</evidence>
<comment type="caution">
    <text evidence="3">The sequence shown here is derived from an EMBL/GenBank/DDBJ whole genome shotgun (WGS) entry which is preliminary data.</text>
</comment>
<evidence type="ECO:0000259" key="1">
    <source>
        <dbReference type="Pfam" id="PF00270"/>
    </source>
</evidence>
<dbReference type="InterPro" id="IPR027417">
    <property type="entry name" value="P-loop_NTPase"/>
</dbReference>
<dbReference type="InterPro" id="IPR011545">
    <property type="entry name" value="DEAD/DEAH_box_helicase_dom"/>
</dbReference>
<name>A0ABP5FVE3_9MICC</name>
<feature type="domain" description="DEAD/DEAH-box helicase" evidence="1">
    <location>
        <begin position="40"/>
        <end position="181"/>
    </location>
</feature>
<dbReference type="Proteomes" id="UP001501461">
    <property type="component" value="Unassembled WGS sequence"/>
</dbReference>
<reference evidence="4" key="1">
    <citation type="journal article" date="2019" name="Int. J. Syst. Evol. Microbiol.">
        <title>The Global Catalogue of Microorganisms (GCM) 10K type strain sequencing project: providing services to taxonomists for standard genome sequencing and annotation.</title>
        <authorList>
            <consortium name="The Broad Institute Genomics Platform"/>
            <consortium name="The Broad Institute Genome Sequencing Center for Infectious Disease"/>
            <person name="Wu L."/>
            <person name="Ma J."/>
        </authorList>
    </citation>
    <scope>NUCLEOTIDE SEQUENCE [LARGE SCALE GENOMIC DNA]</scope>
    <source>
        <strain evidence="4">JCM 13595</strain>
    </source>
</reference>
<organism evidence="3 4">
    <name type="scientific">Yaniella flava</name>
    <dbReference type="NCBI Taxonomy" id="287930"/>
    <lineage>
        <taxon>Bacteria</taxon>
        <taxon>Bacillati</taxon>
        <taxon>Actinomycetota</taxon>
        <taxon>Actinomycetes</taxon>
        <taxon>Micrococcales</taxon>
        <taxon>Micrococcaceae</taxon>
        <taxon>Yaniella</taxon>
    </lineage>
</organism>
<proteinExistence type="predicted"/>
<accession>A0ABP5FVE3</accession>
<feature type="domain" description="Putative endonuclease Z1" evidence="2">
    <location>
        <begin position="256"/>
        <end position="448"/>
    </location>
</feature>
<dbReference type="Pfam" id="PF10593">
    <property type="entry name" value="Z1"/>
    <property type="match status" value="1"/>
</dbReference>
<gene>
    <name evidence="3" type="ORF">GCM10009720_14060</name>
</gene>
<dbReference type="Gene3D" id="3.40.50.300">
    <property type="entry name" value="P-loop containing nucleotide triphosphate hydrolases"/>
    <property type="match status" value="1"/>
</dbReference>
<dbReference type="RefSeq" id="WP_343956964.1">
    <property type="nucleotide sequence ID" value="NZ_BAAAMN010000022.1"/>
</dbReference>
<keyword evidence="4" id="KW-1185">Reference proteome</keyword>
<protein>
    <submittedName>
        <fullName evidence="3">Z1 domain-containing protein</fullName>
    </submittedName>
</protein>
<dbReference type="SUPFAM" id="SSF52540">
    <property type="entry name" value="P-loop containing nucleoside triphosphate hydrolases"/>
    <property type="match status" value="1"/>
</dbReference>
<sequence length="633" mass="71579">MINLSHLDIYTQSLDGNSDLINKVADTVSTFQHTVLDSYDYMSNHQVLLYGDVQSGKTSHMLGVVAECLDQNFDTVIVLTSPNTRLVDQTYSRIFESFSNVLVCKGDSLNEFRANQHRVVPQKTVIVMGKITKTLGNWVQLFKETKALEGNPVLIIDDEADATSLNTKVNADEISTINNHLTEIRGCATACVYMQVTGTPQAVLLQSDDSEWSVQSAMHFKPGDSYIGGTQFFDSLSSNPYTRLFSDSDTDEDRYLLEALHTYMLTAAIFKIKKQSLCTMLIHPSHMSPIHDDYESRVKTKLKHTFDHFNDANIQNSLARVHEQLTKTYSHAPELDTVLGVLEAMHSEFNTYIINSKNPTVESDWSDGYNIVVGGNSLGRGLTFKNLQTVFYVRESKRPQADTLWQHARMFGYQRHRETMRVFMPATLGQTFQEVHQGNEVIKNQLESGTPIKDMRVVLNDGVSPTRANVLDKQRVHHLIGGVNYFAADPKNPKFDILDRKLNDLVFKHGNDFHLNMQAMIKLLGHFKTDVKDLDLATFKVALGNFEETRPQLTARVIIRTDRKINHGTGVLLSPNDQKISRHETTHPLLILYRIDGVNSTALAKGKSTWAHDPIWVPNIKLPGQRQFWRVDG</sequence>
<evidence type="ECO:0000259" key="2">
    <source>
        <dbReference type="Pfam" id="PF10593"/>
    </source>
</evidence>
<dbReference type="Pfam" id="PF00270">
    <property type="entry name" value="DEAD"/>
    <property type="match status" value="1"/>
</dbReference>
<dbReference type="InterPro" id="IPR018310">
    <property type="entry name" value="Put_endonuclease_Z1-dom"/>
</dbReference>
<dbReference type="EMBL" id="BAAAMN010000022">
    <property type="protein sequence ID" value="GAA2034627.1"/>
    <property type="molecule type" value="Genomic_DNA"/>
</dbReference>